<keyword evidence="1" id="KW-0812">Transmembrane</keyword>
<dbReference type="AlphaFoldDB" id="A0A1M6WDJ7"/>
<keyword evidence="3" id="KW-0808">Transferase</keyword>
<dbReference type="EMBL" id="FRBD01000016">
    <property type="protein sequence ID" value="SHK91883.1"/>
    <property type="molecule type" value="Genomic_DNA"/>
</dbReference>
<keyword evidence="1" id="KW-0472">Membrane</keyword>
<dbReference type="Proteomes" id="UP000184130">
    <property type="component" value="Unassembled WGS sequence"/>
</dbReference>
<dbReference type="PANTHER" id="PTHR36927:SF4">
    <property type="entry name" value="BLR5718 PROTEIN"/>
    <property type="match status" value="1"/>
</dbReference>
<dbReference type="GO" id="GO:0016747">
    <property type="term" value="F:acyltransferase activity, transferring groups other than amino-acyl groups"/>
    <property type="evidence" value="ECO:0007669"/>
    <property type="project" value="InterPro"/>
</dbReference>
<feature type="transmembrane region" description="Helical" evidence="1">
    <location>
        <begin position="99"/>
        <end position="118"/>
    </location>
</feature>
<dbReference type="PANTHER" id="PTHR36927">
    <property type="entry name" value="BLR4337 PROTEIN"/>
    <property type="match status" value="1"/>
</dbReference>
<gene>
    <name evidence="3" type="ORF">SAMN05216463_11653</name>
</gene>
<feature type="transmembrane region" description="Helical" evidence="1">
    <location>
        <begin position="297"/>
        <end position="317"/>
    </location>
</feature>
<keyword evidence="3" id="KW-0012">Acyltransferase</keyword>
<feature type="transmembrane region" description="Helical" evidence="1">
    <location>
        <begin position="21"/>
        <end position="39"/>
    </location>
</feature>
<evidence type="ECO:0000256" key="1">
    <source>
        <dbReference type="SAM" id="Phobius"/>
    </source>
</evidence>
<proteinExistence type="predicted"/>
<feature type="transmembrane region" description="Helical" evidence="1">
    <location>
        <begin position="323"/>
        <end position="341"/>
    </location>
</feature>
<dbReference type="InterPro" id="IPR050623">
    <property type="entry name" value="Glucan_succinyl_AcylTrfase"/>
</dbReference>
<feature type="transmembrane region" description="Helical" evidence="1">
    <location>
        <begin position="157"/>
        <end position="178"/>
    </location>
</feature>
<feature type="transmembrane region" description="Helical" evidence="1">
    <location>
        <begin position="59"/>
        <end position="78"/>
    </location>
</feature>
<organism evidence="3 4">
    <name type="scientific">Xylanibacter ruminicola</name>
    <name type="common">Prevotella ruminicola</name>
    <dbReference type="NCBI Taxonomy" id="839"/>
    <lineage>
        <taxon>Bacteria</taxon>
        <taxon>Pseudomonadati</taxon>
        <taxon>Bacteroidota</taxon>
        <taxon>Bacteroidia</taxon>
        <taxon>Bacteroidales</taxon>
        <taxon>Prevotellaceae</taxon>
        <taxon>Xylanibacter</taxon>
    </lineage>
</organism>
<dbReference type="Pfam" id="PF01757">
    <property type="entry name" value="Acyl_transf_3"/>
    <property type="match status" value="1"/>
</dbReference>
<feature type="transmembrane region" description="Helical" evidence="1">
    <location>
        <begin position="255"/>
        <end position="276"/>
    </location>
</feature>
<evidence type="ECO:0000313" key="4">
    <source>
        <dbReference type="Proteomes" id="UP000184130"/>
    </source>
</evidence>
<name>A0A1M6WDJ7_XYLRU</name>
<feature type="transmembrane region" description="Helical" evidence="1">
    <location>
        <begin position="226"/>
        <end position="243"/>
    </location>
</feature>
<evidence type="ECO:0000313" key="3">
    <source>
        <dbReference type="EMBL" id="SHK91883.1"/>
    </source>
</evidence>
<accession>A0A1M6WDJ7</accession>
<dbReference type="InterPro" id="IPR002656">
    <property type="entry name" value="Acyl_transf_3_dom"/>
</dbReference>
<feature type="transmembrane region" description="Helical" evidence="1">
    <location>
        <begin position="124"/>
        <end position="145"/>
    </location>
</feature>
<sequence length="351" mass="40503">MAIIEILRNFAPMKRLFYLDNLKVCLTVLVIMHHAGQAYGNGGAWAYTPSNPAEFMPWIWHFFSTNAAFFMGLYFFISGYFVPRSFDKQGTKQFIQKKLLRLGIPLLFMGAIIGILTGKPKIGHMWFVESLLVFCLIYALIRHWISPIEKKCKSRPTIIGLLIVALLMGVGSYFIRQVSPQDHWIWPFGIIPLPMEPAHYLQYVMMFVLGILAYRFQWLDKMGNSVGFMALLIGIALAMGNYLRDGGPWDAFVWQWFGIYESLMCVFISFGLIWLFREFVSTTSRFWQWCAAQSYGAYMFHLLLMIVLQNAMDSIWIGAFGKFLFIGVVTTVLSFHLTWMVKMIPGFKKVL</sequence>
<feature type="transmembrane region" description="Helical" evidence="1">
    <location>
        <begin position="198"/>
        <end position="214"/>
    </location>
</feature>
<keyword evidence="1" id="KW-1133">Transmembrane helix</keyword>
<evidence type="ECO:0000259" key="2">
    <source>
        <dbReference type="Pfam" id="PF01757"/>
    </source>
</evidence>
<protein>
    <submittedName>
        <fullName evidence="3">Surface polysaccharide O-acyltransferase, integral membrane enzyme</fullName>
    </submittedName>
</protein>
<reference evidence="3 4" key="1">
    <citation type="submission" date="2016-11" db="EMBL/GenBank/DDBJ databases">
        <authorList>
            <person name="Jaros S."/>
            <person name="Januszkiewicz K."/>
            <person name="Wedrychowicz H."/>
        </authorList>
    </citation>
    <scope>NUCLEOTIDE SEQUENCE [LARGE SCALE GENOMIC DNA]</scope>
    <source>
        <strain evidence="3 4">KHT3</strain>
    </source>
</reference>
<feature type="domain" description="Acyltransferase 3" evidence="2">
    <location>
        <begin position="18"/>
        <end position="338"/>
    </location>
</feature>